<dbReference type="RefSeq" id="WP_053195392.1">
    <property type="nucleotide sequence ID" value="NZ_CP011409.1"/>
</dbReference>
<evidence type="ECO:0008006" key="3">
    <source>
        <dbReference type="Google" id="ProtNLM"/>
    </source>
</evidence>
<reference evidence="2" key="1">
    <citation type="journal article" date="2015" name="Genome Announc.">
        <title>Complete Genome Sequence of Herbaspirillum hiltneri N3 (DSM 17495), Isolated from Surface-Sterilized Wheat Roots.</title>
        <authorList>
            <person name="Guizelini D."/>
            <person name="Saizaki P.M."/>
            <person name="Coimbra N.A."/>
            <person name="Weiss V.A."/>
            <person name="Faoro H."/>
            <person name="Sfeir M.Z."/>
            <person name="Baura V.A."/>
            <person name="Monteiro R.A."/>
            <person name="Chubatsu L.S."/>
            <person name="Souza E.M."/>
            <person name="Cruz L.M."/>
            <person name="Pedrosa F.O."/>
            <person name="Raittz R.T."/>
            <person name="Marchaukoski J.N."/>
            <person name="Steffens M.B."/>
        </authorList>
    </citation>
    <scope>NUCLEOTIDE SEQUENCE [LARGE SCALE GENOMIC DNA]</scope>
    <source>
        <strain evidence="2">N3</strain>
    </source>
</reference>
<accession>A0ABN4HV95</accession>
<evidence type="ECO:0000313" key="2">
    <source>
        <dbReference type="Proteomes" id="UP000063429"/>
    </source>
</evidence>
<name>A0ABN4HV95_9BURK</name>
<protein>
    <recommendedName>
        <fullName evidence="3">Peptidase M48 domain-containing protein</fullName>
    </recommendedName>
</protein>
<evidence type="ECO:0000313" key="1">
    <source>
        <dbReference type="EMBL" id="AKZ61893.1"/>
    </source>
</evidence>
<gene>
    <name evidence="1" type="ORF">F506_03715</name>
</gene>
<sequence>MMTTPRHNFASNLVLAQTDADLQQQLTIHFGTSDLSAPNKSPLVTTTTDVMNWVVQKARSMYKAEPEKLVAAISSSATKNALAVWSGSGRDWIVFSEGLMELLRDRVDSVAERFEEAFPDLMNTTLMQRLLTRSPLPGGFTTSFSSFLYFAAVAFFTGHEAGHHLAGHKSQYPRQAHAENSESGAIDVDGAWLIGQALERDADLLGITLCRIAVSSLLGQLWEVDEAENLSADERKCFQRVLAALISTGALTAAVFIKPKSIDWTNQPNVLHPPAVARLLTLAASISLAIKKNFHDLDGFYRRWIRLMSLEVAVGATITPGTNADRIHQERIARGGELAAIRATGIRKALHDPMFRKYMAQLDATIKEIRPGLKPRM</sequence>
<proteinExistence type="predicted"/>
<keyword evidence="2" id="KW-1185">Reference proteome</keyword>
<dbReference type="EMBL" id="CP011409">
    <property type="protein sequence ID" value="AKZ61893.1"/>
    <property type="molecule type" value="Genomic_DNA"/>
</dbReference>
<organism evidence="1 2">
    <name type="scientific">Herbaspirillum hiltneri N3</name>
    <dbReference type="NCBI Taxonomy" id="1262470"/>
    <lineage>
        <taxon>Bacteria</taxon>
        <taxon>Pseudomonadati</taxon>
        <taxon>Pseudomonadota</taxon>
        <taxon>Betaproteobacteria</taxon>
        <taxon>Burkholderiales</taxon>
        <taxon>Oxalobacteraceae</taxon>
        <taxon>Herbaspirillum</taxon>
    </lineage>
</organism>
<dbReference type="Proteomes" id="UP000063429">
    <property type="component" value="Chromosome"/>
</dbReference>